<feature type="binding site" evidence="13">
    <location>
        <position position="246"/>
    </location>
    <ligand>
        <name>NAD(+)</name>
        <dbReference type="ChEBI" id="CHEBI:57540"/>
    </ligand>
</feature>
<evidence type="ECO:0000256" key="12">
    <source>
        <dbReference type="ARBA" id="ARBA00048028"/>
    </source>
</evidence>
<dbReference type="InterPro" id="IPR005990">
    <property type="entry name" value="IMP_DH"/>
</dbReference>
<evidence type="ECO:0000256" key="8">
    <source>
        <dbReference type="ARBA" id="ARBA00022958"/>
    </source>
</evidence>
<comment type="similarity">
    <text evidence="2 13 19">Belongs to the IMPDH/GMPR family.</text>
</comment>
<dbReference type="AlphaFoldDB" id="A0A0C1Y6I1"/>
<feature type="binding site" description="in other chain" evidence="13 17">
    <location>
        <position position="303"/>
    </location>
    <ligand>
        <name>K(+)</name>
        <dbReference type="ChEBI" id="CHEBI:29103"/>
        <note>ligand shared between two tetrameric partners</note>
    </ligand>
</feature>
<evidence type="ECO:0000256" key="5">
    <source>
        <dbReference type="ARBA" id="ARBA00022737"/>
    </source>
</evidence>
<keyword evidence="4 13" id="KW-0479">Metal-binding</keyword>
<keyword evidence="23" id="KW-1185">Reference proteome</keyword>
<feature type="binding site" evidence="16">
    <location>
        <begin position="246"/>
        <end position="248"/>
    </location>
    <ligand>
        <name>NAD(+)</name>
        <dbReference type="ChEBI" id="CHEBI:57540"/>
    </ligand>
</feature>
<comment type="subunit">
    <text evidence="3 13">Homotetramer.</text>
</comment>
<dbReference type="CDD" id="cd04601">
    <property type="entry name" value="CBS_pair_IMPDH"/>
    <property type="match status" value="1"/>
</dbReference>
<feature type="binding site" description="in other chain" evidence="13 17">
    <location>
        <position position="300"/>
    </location>
    <ligand>
        <name>K(+)</name>
        <dbReference type="ChEBI" id="CHEBI:29103"/>
        <note>ligand shared between two tetrameric partners</note>
    </ligand>
</feature>
<evidence type="ECO:0000256" key="20">
    <source>
        <dbReference type="RuleBase" id="RU003928"/>
    </source>
</evidence>
<sequence>MRLLQKALTFDDVLLVPAHSDILPKDTSLKTRLTRNITLNIPLLSAAMDTVTEGRLAIAMAQEGGIGIIHKNLTPKEQAREVAKVKRFESGVVRDPITIPPTMKIRDVIALSQQHGISGFPVVEGKLVVGIITNRDLRFEEELDAEVRAKMTPREKLVYVKEGAELAEAKRLMNKHRLERVIVVNDAFELRGLITVKDIQKSTEHPNASKDEHGKLRVGAAVGVGPDNDERIDLLVKAGVDVVVVDTAHGHSKGVLDRVRWVKNNYPQVDVIGGNIATAAAAIALAEHGADGVKVGIGPGSICTTRIVAGVGVPQITAISNVSEALKGTGIPCIADGGIRFSGDIAKALAAGASSVMMGSMFAGTEEAPGEVILYQGRSYKSYRGMGSLGAMSEGSADRYFQDAANNADKFVPEGIEGRVPYKGSVLAILYQLVGGVRSSMGYCGCATIDELREKAEFVEITSAGMRESHVHDVQITKEAPNYRAE</sequence>
<dbReference type="Proteomes" id="UP000031572">
    <property type="component" value="Unassembled WGS sequence"/>
</dbReference>
<dbReference type="PANTHER" id="PTHR11911">
    <property type="entry name" value="INOSINE-5-MONOPHOSPHATE DEHYDROGENASE RELATED"/>
    <property type="match status" value="1"/>
</dbReference>
<dbReference type="Gene3D" id="3.20.20.70">
    <property type="entry name" value="Aldolase class I"/>
    <property type="match status" value="1"/>
</dbReference>
<feature type="binding site" evidence="13">
    <location>
        <position position="469"/>
    </location>
    <ligand>
        <name>K(+)</name>
        <dbReference type="ChEBI" id="CHEBI:29103"/>
        <note>ligand shared between two tetrameric partners</note>
    </ligand>
</feature>
<organism evidence="22 23">
    <name type="scientific">Noviherbaspirillum autotrophicum</name>
    <dbReference type="NCBI Taxonomy" id="709839"/>
    <lineage>
        <taxon>Bacteria</taxon>
        <taxon>Pseudomonadati</taxon>
        <taxon>Pseudomonadota</taxon>
        <taxon>Betaproteobacteria</taxon>
        <taxon>Burkholderiales</taxon>
        <taxon>Oxalobacteraceae</taxon>
        <taxon>Noviherbaspirillum</taxon>
    </lineage>
</organism>
<feature type="binding site" evidence="13 15">
    <location>
        <position position="414"/>
    </location>
    <ligand>
        <name>IMP</name>
        <dbReference type="ChEBI" id="CHEBI:58053"/>
    </ligand>
</feature>
<dbReference type="InterPro" id="IPR000644">
    <property type="entry name" value="CBS_dom"/>
</dbReference>
<feature type="active site" description="Thioimidate intermediate" evidence="13 14">
    <location>
        <position position="303"/>
    </location>
</feature>
<dbReference type="UniPathway" id="UPA00601">
    <property type="reaction ID" value="UER00295"/>
</dbReference>
<evidence type="ECO:0000256" key="17">
    <source>
        <dbReference type="PIRSR" id="PIRSR000130-4"/>
    </source>
</evidence>
<dbReference type="GO" id="GO:0006183">
    <property type="term" value="P:GTP biosynthetic process"/>
    <property type="evidence" value="ECO:0007669"/>
    <property type="project" value="TreeGrafter"/>
</dbReference>
<feature type="binding site" evidence="13 16">
    <location>
        <begin position="296"/>
        <end position="298"/>
    </location>
    <ligand>
        <name>NAD(+)</name>
        <dbReference type="ChEBI" id="CHEBI:57540"/>
    </ligand>
</feature>
<evidence type="ECO:0000256" key="3">
    <source>
        <dbReference type="ARBA" id="ARBA00011881"/>
    </source>
</evidence>
<dbReference type="InterPro" id="IPR046342">
    <property type="entry name" value="CBS_dom_sf"/>
</dbReference>
<comment type="activity regulation">
    <text evidence="13">Mycophenolic acid (MPA) is a non-competitive inhibitor that prevents formation of the closed enzyme conformation by binding to the same site as the amobile flap. In contrast, mizoribine monophosphate (MZP) is a competitive inhibitor that induces the closed conformation. MPA is a potent inhibitor of mammalian IMPDHs but a poor inhibitor of the bacterial enzymes. MZP is a more potent inhibitor of bacterial IMPDH.</text>
</comment>
<comment type="pathway">
    <text evidence="13 20">Purine metabolism; XMP biosynthesis via de novo pathway; XMP from IMP: step 1/1.</text>
</comment>
<evidence type="ECO:0000313" key="22">
    <source>
        <dbReference type="EMBL" id="KIF82563.1"/>
    </source>
</evidence>
<reference evidence="22 23" key="1">
    <citation type="submission" date="2014-12" db="EMBL/GenBank/DDBJ databases">
        <title>Denitrispirillum autotrophicum gen. nov., sp. nov., Denitrifying, Facultatively Autotrophic Bacteria Isolated from Rice Paddy Soil.</title>
        <authorList>
            <person name="Ishii S."/>
            <person name="Ashida N."/>
            <person name="Ohno H."/>
            <person name="Otsuka S."/>
            <person name="Yokota A."/>
            <person name="Senoo K."/>
        </authorList>
    </citation>
    <scope>NUCLEOTIDE SEQUENCE [LARGE SCALE GENOMIC DNA]</scope>
    <source>
        <strain evidence="22 23">TSA66</strain>
    </source>
</reference>
<evidence type="ECO:0000256" key="18">
    <source>
        <dbReference type="PROSITE-ProRule" id="PRU00703"/>
    </source>
</evidence>
<dbReference type="PIRSF" id="PIRSF000130">
    <property type="entry name" value="IMPDH"/>
    <property type="match status" value="1"/>
</dbReference>
<feature type="binding site" evidence="13">
    <location>
        <position position="470"/>
    </location>
    <ligand>
        <name>K(+)</name>
        <dbReference type="ChEBI" id="CHEBI:29103"/>
        <note>ligand shared between two tetrameric partners</note>
    </ligand>
</feature>
<dbReference type="Pfam" id="PF00571">
    <property type="entry name" value="CBS"/>
    <property type="match status" value="2"/>
</dbReference>
<feature type="domain" description="CBS" evidence="21">
    <location>
        <begin position="92"/>
        <end position="147"/>
    </location>
</feature>
<keyword evidence="11 18" id="KW-0129">CBS domain</keyword>
<evidence type="ECO:0000256" key="2">
    <source>
        <dbReference type="ARBA" id="ARBA00005502"/>
    </source>
</evidence>
<evidence type="ECO:0000256" key="1">
    <source>
        <dbReference type="ARBA" id="ARBA00001958"/>
    </source>
</evidence>
<dbReference type="EMBL" id="JWJG01000028">
    <property type="protein sequence ID" value="KIF82563.1"/>
    <property type="molecule type" value="Genomic_DNA"/>
</dbReference>
<evidence type="ECO:0000256" key="9">
    <source>
        <dbReference type="ARBA" id="ARBA00023002"/>
    </source>
</evidence>
<feature type="domain" description="CBS" evidence="21">
    <location>
        <begin position="151"/>
        <end position="209"/>
    </location>
</feature>
<evidence type="ECO:0000256" key="16">
    <source>
        <dbReference type="PIRSR" id="PIRSR000130-3"/>
    </source>
</evidence>
<dbReference type="GO" id="GO:0000166">
    <property type="term" value="F:nucleotide binding"/>
    <property type="evidence" value="ECO:0007669"/>
    <property type="project" value="UniProtKB-UniRule"/>
</dbReference>
<evidence type="ECO:0000256" key="10">
    <source>
        <dbReference type="ARBA" id="ARBA00023027"/>
    </source>
</evidence>
<dbReference type="CDD" id="cd00381">
    <property type="entry name" value="IMPDH"/>
    <property type="match status" value="1"/>
</dbReference>
<dbReference type="InterPro" id="IPR001093">
    <property type="entry name" value="IMP_DH_GMPRt"/>
</dbReference>
<feature type="binding site" description="in other chain" evidence="13 17">
    <location>
        <position position="298"/>
    </location>
    <ligand>
        <name>K(+)</name>
        <dbReference type="ChEBI" id="CHEBI:29103"/>
        <note>ligand shared between two tetrameric partners</note>
    </ligand>
</feature>
<dbReference type="SUPFAM" id="SSF54631">
    <property type="entry name" value="CBS-domain pair"/>
    <property type="match status" value="1"/>
</dbReference>
<comment type="caution">
    <text evidence="22">The sequence shown here is derived from an EMBL/GenBank/DDBJ whole genome shotgun (WGS) entry which is preliminary data.</text>
</comment>
<dbReference type="STRING" id="709839.TSA66_19885"/>
<feature type="active site" description="Proton acceptor" evidence="13 14">
    <location>
        <position position="399"/>
    </location>
</feature>
<dbReference type="GO" id="GO:0003938">
    <property type="term" value="F:IMP dehydrogenase activity"/>
    <property type="evidence" value="ECO:0007669"/>
    <property type="project" value="UniProtKB-UniRule"/>
</dbReference>
<dbReference type="OrthoDB" id="9805398at2"/>
<evidence type="ECO:0000256" key="19">
    <source>
        <dbReference type="RuleBase" id="RU003927"/>
    </source>
</evidence>
<proteinExistence type="inferred from homology"/>
<dbReference type="FunFam" id="3.20.20.70:FF:000003">
    <property type="entry name" value="GMP reductase"/>
    <property type="match status" value="1"/>
</dbReference>
<dbReference type="EC" id="1.1.1.205" evidence="13 20"/>
<dbReference type="PROSITE" id="PS51371">
    <property type="entry name" value="CBS"/>
    <property type="match status" value="2"/>
</dbReference>
<keyword evidence="7 13" id="KW-0658">Purine biosynthesis</keyword>
<gene>
    <name evidence="13" type="primary">guaB</name>
    <name evidence="22" type="ORF">TSA66_19885</name>
</gene>
<name>A0A0C1Y6I1_9BURK</name>
<evidence type="ECO:0000259" key="21">
    <source>
        <dbReference type="PROSITE" id="PS51371"/>
    </source>
</evidence>
<keyword evidence="9 13" id="KW-0560">Oxidoreductase</keyword>
<evidence type="ECO:0000256" key="11">
    <source>
        <dbReference type="ARBA" id="ARBA00023122"/>
    </source>
</evidence>
<evidence type="ECO:0000313" key="23">
    <source>
        <dbReference type="Proteomes" id="UP000031572"/>
    </source>
</evidence>
<dbReference type="Pfam" id="PF00478">
    <property type="entry name" value="IMPDH"/>
    <property type="match status" value="1"/>
</dbReference>
<dbReference type="SMART" id="SM01240">
    <property type="entry name" value="IMPDH"/>
    <property type="match status" value="1"/>
</dbReference>
<evidence type="ECO:0000256" key="4">
    <source>
        <dbReference type="ARBA" id="ARBA00022723"/>
    </source>
</evidence>
<feature type="binding site" evidence="13">
    <location>
        <position position="468"/>
    </location>
    <ligand>
        <name>K(+)</name>
        <dbReference type="ChEBI" id="CHEBI:29103"/>
        <note>ligand shared between two tetrameric partners</note>
    </ligand>
</feature>
<evidence type="ECO:0000256" key="13">
    <source>
        <dbReference type="HAMAP-Rule" id="MF_01964"/>
    </source>
</evidence>
<comment type="function">
    <text evidence="13">Catalyzes the conversion of inosine 5'-phosphate (IMP) to xanthosine 5'-phosphate (XMP), the first committed and rate-limiting step in the de novo synthesis of guanine nucleotides, and therefore plays an important role in the regulation of cell growth.</text>
</comment>
<accession>A0A0C1Y6I1</accession>
<evidence type="ECO:0000256" key="15">
    <source>
        <dbReference type="PIRSR" id="PIRSR000130-2"/>
    </source>
</evidence>
<evidence type="ECO:0000256" key="6">
    <source>
        <dbReference type="ARBA" id="ARBA00022749"/>
    </source>
</evidence>
<dbReference type="SMART" id="SM00116">
    <property type="entry name" value="CBS"/>
    <property type="match status" value="2"/>
</dbReference>
<dbReference type="RefSeq" id="WP_040041240.1">
    <property type="nucleotide sequence ID" value="NZ_JWJG01000028.1"/>
</dbReference>
<keyword evidence="5" id="KW-0677">Repeat</keyword>
<feature type="binding site" evidence="13 15">
    <location>
        <begin position="359"/>
        <end position="360"/>
    </location>
    <ligand>
        <name>IMP</name>
        <dbReference type="ChEBI" id="CHEBI:58053"/>
    </ligand>
</feature>
<dbReference type="PROSITE" id="PS00487">
    <property type="entry name" value="IMP_DH_GMP_RED"/>
    <property type="match status" value="1"/>
</dbReference>
<feature type="binding site" evidence="13 15">
    <location>
        <begin position="383"/>
        <end position="387"/>
    </location>
    <ligand>
        <name>IMP</name>
        <dbReference type="ChEBI" id="CHEBI:58053"/>
    </ligand>
</feature>
<evidence type="ECO:0000256" key="7">
    <source>
        <dbReference type="ARBA" id="ARBA00022755"/>
    </source>
</evidence>
<dbReference type="NCBIfam" id="TIGR01302">
    <property type="entry name" value="IMP_dehydrog"/>
    <property type="match status" value="1"/>
</dbReference>
<dbReference type="GO" id="GO:0006177">
    <property type="term" value="P:GMP biosynthetic process"/>
    <property type="evidence" value="ECO:0007669"/>
    <property type="project" value="UniProtKB-UniRule"/>
</dbReference>
<dbReference type="PANTHER" id="PTHR11911:SF111">
    <property type="entry name" value="INOSINE-5'-MONOPHOSPHATE DEHYDROGENASE"/>
    <property type="match status" value="1"/>
</dbReference>
<dbReference type="SUPFAM" id="SSF51412">
    <property type="entry name" value="Inosine monophosphate dehydrogenase (IMPDH)"/>
    <property type="match status" value="1"/>
</dbReference>
<feature type="binding site" evidence="13 15">
    <location>
        <position position="301"/>
    </location>
    <ligand>
        <name>IMP</name>
        <dbReference type="ChEBI" id="CHEBI:58053"/>
    </ligand>
</feature>
<keyword evidence="6 13" id="KW-0332">GMP biosynthesis</keyword>
<keyword evidence="8 13" id="KW-0630">Potassium</keyword>
<feature type="binding site" evidence="13 15">
    <location>
        <begin position="336"/>
        <end position="338"/>
    </location>
    <ligand>
        <name>IMP</name>
        <dbReference type="ChEBI" id="CHEBI:58053"/>
    </ligand>
</feature>
<evidence type="ECO:0000256" key="14">
    <source>
        <dbReference type="PIRSR" id="PIRSR000130-1"/>
    </source>
</evidence>
<dbReference type="InterPro" id="IPR015875">
    <property type="entry name" value="IMP_DH/GMP_Rdtase_CS"/>
</dbReference>
<dbReference type="HAMAP" id="MF_01964">
    <property type="entry name" value="IMPDH"/>
    <property type="match status" value="1"/>
</dbReference>
<comment type="caution">
    <text evidence="13">Lacks conserved residue(s) required for the propagation of feature annotation.</text>
</comment>
<keyword evidence="10 13" id="KW-0520">NAD</keyword>
<dbReference type="InterPro" id="IPR013785">
    <property type="entry name" value="Aldolase_TIM"/>
</dbReference>
<comment type="catalytic activity">
    <reaction evidence="12 13 20">
        <text>IMP + NAD(+) + H2O = XMP + NADH + H(+)</text>
        <dbReference type="Rhea" id="RHEA:11708"/>
        <dbReference type="ChEBI" id="CHEBI:15377"/>
        <dbReference type="ChEBI" id="CHEBI:15378"/>
        <dbReference type="ChEBI" id="CHEBI:57464"/>
        <dbReference type="ChEBI" id="CHEBI:57540"/>
        <dbReference type="ChEBI" id="CHEBI:57945"/>
        <dbReference type="ChEBI" id="CHEBI:58053"/>
        <dbReference type="EC" id="1.1.1.205"/>
    </reaction>
</comment>
<comment type="cofactor">
    <cofactor evidence="1 13">
        <name>K(+)</name>
        <dbReference type="ChEBI" id="CHEBI:29103"/>
    </cofactor>
</comment>
<protein>
    <recommendedName>
        <fullName evidence="13 20">Inosine-5'-monophosphate dehydrogenase</fullName>
        <shortName evidence="13">IMP dehydrogenase</shortName>
        <shortName evidence="13">IMPD</shortName>
        <shortName evidence="13">IMPDH</shortName>
        <ecNumber evidence="13 20">1.1.1.205</ecNumber>
    </recommendedName>
</protein>
<dbReference type="GO" id="GO:0046872">
    <property type="term" value="F:metal ion binding"/>
    <property type="evidence" value="ECO:0007669"/>
    <property type="project" value="UniProtKB-UniRule"/>
</dbReference>